<feature type="compositionally biased region" description="Basic residues" evidence="1">
    <location>
        <begin position="71"/>
        <end position="80"/>
    </location>
</feature>
<dbReference type="Gene3D" id="3.40.30.10">
    <property type="entry name" value="Glutaredoxin"/>
    <property type="match status" value="1"/>
</dbReference>
<evidence type="ECO:0000313" key="2">
    <source>
        <dbReference type="EMBL" id="KAK0494421.1"/>
    </source>
</evidence>
<evidence type="ECO:0008006" key="4">
    <source>
        <dbReference type="Google" id="ProtNLM"/>
    </source>
</evidence>
<keyword evidence="3" id="KW-1185">Reference proteome</keyword>
<accession>A0AA39Q2Z2</accession>
<reference evidence="2" key="1">
    <citation type="submission" date="2023-06" db="EMBL/GenBank/DDBJ databases">
        <authorList>
            <consortium name="Lawrence Berkeley National Laboratory"/>
            <person name="Ahrendt S."/>
            <person name="Sahu N."/>
            <person name="Indic B."/>
            <person name="Wong-Bajracharya J."/>
            <person name="Merenyi Z."/>
            <person name="Ke H.-M."/>
            <person name="Monk M."/>
            <person name="Kocsube S."/>
            <person name="Drula E."/>
            <person name="Lipzen A."/>
            <person name="Balint B."/>
            <person name="Henrissat B."/>
            <person name="Andreopoulos B."/>
            <person name="Martin F.M."/>
            <person name="Harder C.B."/>
            <person name="Rigling D."/>
            <person name="Ford K.L."/>
            <person name="Foster G.D."/>
            <person name="Pangilinan J."/>
            <person name="Papanicolaou A."/>
            <person name="Barry K."/>
            <person name="LaButti K."/>
            <person name="Viragh M."/>
            <person name="Koriabine M."/>
            <person name="Yan M."/>
            <person name="Riley R."/>
            <person name="Champramary S."/>
            <person name="Plett K.L."/>
            <person name="Tsai I.J."/>
            <person name="Slot J."/>
            <person name="Sipos G."/>
            <person name="Plett J."/>
            <person name="Nagy L.G."/>
            <person name="Grigoriev I.V."/>
        </authorList>
    </citation>
    <scope>NUCLEOTIDE SEQUENCE</scope>
    <source>
        <strain evidence="2">HWK02</strain>
    </source>
</reference>
<evidence type="ECO:0000313" key="3">
    <source>
        <dbReference type="Proteomes" id="UP001175228"/>
    </source>
</evidence>
<dbReference type="Proteomes" id="UP001175228">
    <property type="component" value="Unassembled WGS sequence"/>
</dbReference>
<protein>
    <recommendedName>
        <fullName evidence="4">GST N-terminal domain-containing protein</fullName>
    </recommendedName>
</protein>
<evidence type="ECO:0000256" key="1">
    <source>
        <dbReference type="SAM" id="MobiDB-lite"/>
    </source>
</evidence>
<proteinExistence type="predicted"/>
<comment type="caution">
    <text evidence="2">The sequence shown here is derived from an EMBL/GenBank/DDBJ whole genome shotgun (WGS) entry which is preliminary data.</text>
</comment>
<sequence length="166" mass="18335">MAAKTPVGLWILKESARDGDGQELGQDLVDGKGGGWAIQDPADKMVMQMDINRKSRFALFPQHQEPEIPSRLRRTSRRRGSSNTYRSSSYSGDKSPFYTMPIIQNPSAGDVVSESAAITEYFDKTYPASRVTLLISAGTKAPPLVFRKAVAESLFQRAPSSGMERY</sequence>
<dbReference type="AlphaFoldDB" id="A0AA39Q2Z2"/>
<organism evidence="2 3">
    <name type="scientific">Armillaria luteobubalina</name>
    <dbReference type="NCBI Taxonomy" id="153913"/>
    <lineage>
        <taxon>Eukaryota</taxon>
        <taxon>Fungi</taxon>
        <taxon>Dikarya</taxon>
        <taxon>Basidiomycota</taxon>
        <taxon>Agaricomycotina</taxon>
        <taxon>Agaricomycetes</taxon>
        <taxon>Agaricomycetidae</taxon>
        <taxon>Agaricales</taxon>
        <taxon>Marasmiineae</taxon>
        <taxon>Physalacriaceae</taxon>
        <taxon>Armillaria</taxon>
    </lineage>
</organism>
<feature type="compositionally biased region" description="Low complexity" evidence="1">
    <location>
        <begin position="81"/>
        <end position="92"/>
    </location>
</feature>
<name>A0AA39Q2Z2_9AGAR</name>
<dbReference type="EMBL" id="JAUEPU010000020">
    <property type="protein sequence ID" value="KAK0494421.1"/>
    <property type="molecule type" value="Genomic_DNA"/>
</dbReference>
<feature type="region of interest" description="Disordered" evidence="1">
    <location>
        <begin position="59"/>
        <end position="92"/>
    </location>
</feature>
<gene>
    <name evidence="2" type="ORF">EDD18DRAFT_1106953</name>
</gene>